<dbReference type="Proteomes" id="UP001235939">
    <property type="component" value="Chromosome 09"/>
</dbReference>
<dbReference type="Gene3D" id="1.20.5.340">
    <property type="match status" value="1"/>
</dbReference>
<sequence>MTTFFQNNFTQDKWKKSALKNAFALLGKQRFAHAAAFFLLAGNVTDAVEVCLNKLDDLQLALVIVRCYESDLETNICTPNYLKLLYQEILGRDEDGSNYSPSSCHPDPFLRSMAYWMVKDTEEALNTLLESELGQSHPKATEDDSKYQSKDIIANPSVFNFYLFLRTHPLVARRYLVQSMQAKRDRPPLLGHVKNVNSTDLRVKNQNFFQDVISPLERRLFFTTAHCHFRAGCPALALEVLSRLPNHVALDSGSSVGTTPDSCCKVLPTITVGDQSHKMTKPEPPKQSAADFDWGAPVTRFEEPTLDLNLGNSSEEEDESGGLQMKEPEATTEEEGSEEKGKLDIMAQQLKFIACLKIMMEELSTLATGFEVDGAQLRYQLYIWLEKSVFALRELCNYSNGQALSSSTEAIGETFEDMSTSFEEKANFETKMQRASRRKHWLKANEALLRTLLSYCSLHGAHGGGLATVRMELILLVQELHQDIMSRQLLTPLPFPYALPLLGASVAFQKTVVADPIRHLQTRQTTLDAGKDKDLHDLILALSTKIDDFGIKMETRLDSVEQGLDQINQRLQHFESSLEATSKAVSLNTNRISDLERRLELEEMRKREKNLIIYGMEGAEGETPEESRGLIQDLISNTMQISEDLRIEQCRRLTKRSNSPLLIEALTHDILLSLLDMRAVATTQQYTQVVVLRDLSTSLSACILQSLSDGNTFRPGQTSSRGLDLATFIR</sequence>
<dbReference type="InterPro" id="IPR022033">
    <property type="entry name" value="Rav1p_C"/>
</dbReference>
<feature type="coiled-coil region" evidence="1">
    <location>
        <begin position="557"/>
        <end position="584"/>
    </location>
</feature>
<keyword evidence="1" id="KW-0175">Coiled coil</keyword>
<reference evidence="4 5" key="1">
    <citation type="submission" date="2022-01" db="EMBL/GenBank/DDBJ databases">
        <title>A chromosomal length assembly of Cordylochernes scorpioides.</title>
        <authorList>
            <person name="Zeh D."/>
            <person name="Zeh J."/>
        </authorList>
    </citation>
    <scope>NUCLEOTIDE SEQUENCE [LARGE SCALE GENOMIC DNA]</scope>
    <source>
        <strain evidence="4">IN4F17</strain>
        <tissue evidence="4">Whole Body</tissue>
    </source>
</reference>
<gene>
    <name evidence="4" type="ORF">LAZ67_9001712</name>
</gene>
<organism evidence="4 5">
    <name type="scientific">Cordylochernes scorpioides</name>
    <dbReference type="NCBI Taxonomy" id="51811"/>
    <lineage>
        <taxon>Eukaryota</taxon>
        <taxon>Metazoa</taxon>
        <taxon>Ecdysozoa</taxon>
        <taxon>Arthropoda</taxon>
        <taxon>Chelicerata</taxon>
        <taxon>Arachnida</taxon>
        <taxon>Pseudoscorpiones</taxon>
        <taxon>Cheliferoidea</taxon>
        <taxon>Chernetidae</taxon>
        <taxon>Cordylochernes</taxon>
    </lineage>
</organism>
<name>A0ABY6KTQ0_9ARAC</name>
<protein>
    <submittedName>
        <fullName evidence="4">DMXL1</fullName>
    </submittedName>
</protein>
<dbReference type="PANTHER" id="PTHR13950:SF9">
    <property type="entry name" value="RABCONNECTIN-3A"/>
    <property type="match status" value="1"/>
</dbReference>
<evidence type="ECO:0000313" key="5">
    <source>
        <dbReference type="Proteomes" id="UP001235939"/>
    </source>
</evidence>
<feature type="region of interest" description="Disordered" evidence="2">
    <location>
        <begin position="305"/>
        <end position="342"/>
    </location>
</feature>
<dbReference type="EMBL" id="CP092871">
    <property type="protein sequence ID" value="UYV72064.1"/>
    <property type="molecule type" value="Genomic_DNA"/>
</dbReference>
<evidence type="ECO:0000256" key="2">
    <source>
        <dbReference type="SAM" id="MobiDB-lite"/>
    </source>
</evidence>
<accession>A0ABY6KTQ0</accession>
<feature type="domain" description="RAVE complex protein Rav1 C-terminal" evidence="3">
    <location>
        <begin position="1"/>
        <end position="238"/>
    </location>
</feature>
<dbReference type="Pfam" id="PF12234">
    <property type="entry name" value="Rav1p_C"/>
    <property type="match status" value="1"/>
</dbReference>
<dbReference type="InterPro" id="IPR052208">
    <property type="entry name" value="DmX-like/RAVE_component"/>
</dbReference>
<evidence type="ECO:0000259" key="3">
    <source>
        <dbReference type="Pfam" id="PF12234"/>
    </source>
</evidence>
<proteinExistence type="predicted"/>
<keyword evidence="5" id="KW-1185">Reference proteome</keyword>
<dbReference type="PANTHER" id="PTHR13950">
    <property type="entry name" value="RABCONNECTIN-RELATED"/>
    <property type="match status" value="1"/>
</dbReference>
<evidence type="ECO:0000313" key="4">
    <source>
        <dbReference type="EMBL" id="UYV72064.1"/>
    </source>
</evidence>
<evidence type="ECO:0000256" key="1">
    <source>
        <dbReference type="SAM" id="Coils"/>
    </source>
</evidence>